<comment type="caution">
    <text evidence="2">The sequence shown here is derived from an EMBL/GenBank/DDBJ whole genome shotgun (WGS) entry which is preliminary data.</text>
</comment>
<protein>
    <submittedName>
        <fullName evidence="2">Uncharacterized protein</fullName>
    </submittedName>
</protein>
<dbReference type="AlphaFoldDB" id="A0A161VQI0"/>
<name>A0A161VQI0_9PEZI</name>
<dbReference type="EMBL" id="LFIV01000044">
    <property type="protein sequence ID" value="KZL73395.1"/>
    <property type="molecule type" value="Genomic_DNA"/>
</dbReference>
<organism evidence="2 3">
    <name type="scientific">Colletotrichum tofieldiae</name>
    <dbReference type="NCBI Taxonomy" id="708197"/>
    <lineage>
        <taxon>Eukaryota</taxon>
        <taxon>Fungi</taxon>
        <taxon>Dikarya</taxon>
        <taxon>Ascomycota</taxon>
        <taxon>Pezizomycotina</taxon>
        <taxon>Sordariomycetes</taxon>
        <taxon>Hypocreomycetidae</taxon>
        <taxon>Glomerellales</taxon>
        <taxon>Glomerellaceae</taxon>
        <taxon>Colletotrichum</taxon>
        <taxon>Colletotrichum spaethianum species complex</taxon>
    </lineage>
</organism>
<feature type="region of interest" description="Disordered" evidence="1">
    <location>
        <begin position="1"/>
        <end position="55"/>
    </location>
</feature>
<reference evidence="2 3" key="1">
    <citation type="submission" date="2015-06" db="EMBL/GenBank/DDBJ databases">
        <title>Survival trade-offs in plant roots during colonization by closely related pathogenic and mutualistic fungi.</title>
        <authorList>
            <person name="Hacquard S."/>
            <person name="Kracher B."/>
            <person name="Hiruma K."/>
            <person name="Weinman A."/>
            <person name="Muench P."/>
            <person name="Garrido Oter R."/>
            <person name="Ver Loren van Themaat E."/>
            <person name="Dallerey J.-F."/>
            <person name="Damm U."/>
            <person name="Henrissat B."/>
            <person name="Lespinet O."/>
            <person name="Thon M."/>
            <person name="Kemen E."/>
            <person name="McHardy A.C."/>
            <person name="Schulze-Lefert P."/>
            <person name="O'Connell R.J."/>
        </authorList>
    </citation>
    <scope>NUCLEOTIDE SEQUENCE [LARGE SCALE GENOMIC DNA]</scope>
    <source>
        <strain evidence="2 3">0861</strain>
    </source>
</reference>
<feature type="compositionally biased region" description="Polar residues" evidence="1">
    <location>
        <begin position="89"/>
        <end position="100"/>
    </location>
</feature>
<feature type="non-terminal residue" evidence="2">
    <location>
        <position position="1"/>
    </location>
</feature>
<feature type="region of interest" description="Disordered" evidence="1">
    <location>
        <begin position="68"/>
        <end position="131"/>
    </location>
</feature>
<proteinExistence type="predicted"/>
<evidence type="ECO:0000256" key="1">
    <source>
        <dbReference type="SAM" id="MobiDB-lite"/>
    </source>
</evidence>
<feature type="compositionally biased region" description="Basic and acidic residues" evidence="1">
    <location>
        <begin position="15"/>
        <end position="53"/>
    </location>
</feature>
<gene>
    <name evidence="2" type="ORF">CT0861_06016</name>
</gene>
<sequence length="131" mass="14327">CCLDINASAFPSATEGKEEKRRERTTETIPETTDRVHADLEPTVQEETHHPDGDFLIQCIRDPEALGLADAQTTKTPRRRNAQPDYTIANINSDAGTGSRDQAEGKTRSRTNPPGSPGRSWNIPVQNSATA</sequence>
<dbReference type="Proteomes" id="UP000076552">
    <property type="component" value="Unassembled WGS sequence"/>
</dbReference>
<keyword evidence="3" id="KW-1185">Reference proteome</keyword>
<accession>A0A161VQI0</accession>
<feature type="non-terminal residue" evidence="2">
    <location>
        <position position="131"/>
    </location>
</feature>
<evidence type="ECO:0000313" key="2">
    <source>
        <dbReference type="EMBL" id="KZL73395.1"/>
    </source>
</evidence>
<evidence type="ECO:0000313" key="3">
    <source>
        <dbReference type="Proteomes" id="UP000076552"/>
    </source>
</evidence>